<dbReference type="GO" id="GO:0030136">
    <property type="term" value="C:clathrin-coated vesicle"/>
    <property type="evidence" value="ECO:0007669"/>
    <property type="project" value="TreeGrafter"/>
</dbReference>
<feature type="region of interest" description="Disordered" evidence="1">
    <location>
        <begin position="234"/>
        <end position="253"/>
    </location>
</feature>
<proteinExistence type="predicted"/>
<feature type="compositionally biased region" description="Basic and acidic residues" evidence="1">
    <location>
        <begin position="151"/>
        <end position="160"/>
    </location>
</feature>
<dbReference type="PANTHER" id="PTHR14938">
    <property type="entry name" value="HCLS1-ASSOCIATED PROTEIN X-1"/>
    <property type="match status" value="1"/>
</dbReference>
<reference evidence="2" key="1">
    <citation type="submission" date="2019-10" db="EMBL/GenBank/DDBJ databases">
        <title>Short sand fly seasons in Tbilisi, Georgia, hinder development of host immunity to saliva of the visceral leishmaniasis vector Phlebotomus kandelakii.</title>
        <authorList>
            <person name="Oliveira F."/>
            <person name="Giorgobiani E."/>
            <person name="Guimaraes-Costa A.B."/>
            <person name="Abdeladhim M."/>
            <person name="Oristian J."/>
            <person name="Tskhvaradze L."/>
            <person name="Tsertsvadze N."/>
            <person name="Zakalashvili M."/>
            <person name="Valenzuela J.G."/>
            <person name="Kamhawi S."/>
        </authorList>
    </citation>
    <scope>NUCLEOTIDE SEQUENCE</scope>
    <source>
        <strain evidence="2">Wild-capture in Tbilisi</strain>
        <tissue evidence="2">Salivary glands</tissue>
    </source>
</reference>
<protein>
    <submittedName>
        <fullName evidence="2">Uncharacterized protein</fullName>
    </submittedName>
</protein>
<dbReference type="GO" id="GO:0016324">
    <property type="term" value="C:apical plasma membrane"/>
    <property type="evidence" value="ECO:0007669"/>
    <property type="project" value="TreeGrafter"/>
</dbReference>
<dbReference type="GO" id="GO:0030833">
    <property type="term" value="P:regulation of actin filament polymerization"/>
    <property type="evidence" value="ECO:0007669"/>
    <property type="project" value="TreeGrafter"/>
</dbReference>
<dbReference type="GO" id="GO:0015629">
    <property type="term" value="C:actin cytoskeleton"/>
    <property type="evidence" value="ECO:0007669"/>
    <property type="project" value="TreeGrafter"/>
</dbReference>
<dbReference type="GO" id="GO:0016529">
    <property type="term" value="C:sarcoplasmic reticulum"/>
    <property type="evidence" value="ECO:0007669"/>
    <property type="project" value="TreeGrafter"/>
</dbReference>
<accession>A0A6B2EL11</accession>
<feature type="region of interest" description="Disordered" evidence="1">
    <location>
        <begin position="151"/>
        <end position="183"/>
    </location>
</feature>
<dbReference type="GO" id="GO:0043066">
    <property type="term" value="P:negative regulation of apoptotic process"/>
    <property type="evidence" value="ECO:0007669"/>
    <property type="project" value="InterPro"/>
</dbReference>
<evidence type="ECO:0000313" key="2">
    <source>
        <dbReference type="EMBL" id="NBJ63093.1"/>
    </source>
</evidence>
<name>A0A6B2EL11_9DIPT</name>
<dbReference type="InterPro" id="IPR017248">
    <property type="entry name" value="HAX-1"/>
</dbReference>
<evidence type="ECO:0000256" key="1">
    <source>
        <dbReference type="SAM" id="MobiDB-lite"/>
    </source>
</evidence>
<dbReference type="AlphaFoldDB" id="A0A6B2EL11"/>
<feature type="compositionally biased region" description="Basic and acidic residues" evidence="1">
    <location>
        <begin position="239"/>
        <end position="248"/>
    </location>
</feature>
<dbReference type="GO" id="GO:0005739">
    <property type="term" value="C:mitochondrion"/>
    <property type="evidence" value="ECO:0007669"/>
    <property type="project" value="TreeGrafter"/>
</dbReference>
<sequence length="273" mass="31293">MDLFRKILGLNVTQEEANEKGKKKPVRDDFRKPIWFEENETDDELFDNGKFFGPHIFANPTELEKHFERHLQELLKSFDDFESGDQLKEDFGQFPSIWTTLESKGMDRDLDSEVNSGKMMAILDGVTPEKPKSPRKRLTDEETIMARIHGTEPKEEETRKPTRPRYVPKMTPMHPNFESSVPIPGAKIFGQSIMTETVRKPDGSVESRRVVRDLDGNVKTTISKTVDGETKTVTTFNAKEGKEGKQEEESADTSLDRNFYVSASGYTLPRNLW</sequence>
<organism evidence="2">
    <name type="scientific">Phlebotomus kandelakii</name>
    <dbReference type="NCBI Taxonomy" id="1109342"/>
    <lineage>
        <taxon>Eukaryota</taxon>
        <taxon>Metazoa</taxon>
        <taxon>Ecdysozoa</taxon>
        <taxon>Arthropoda</taxon>
        <taxon>Hexapoda</taxon>
        <taxon>Insecta</taxon>
        <taxon>Pterygota</taxon>
        <taxon>Neoptera</taxon>
        <taxon>Endopterygota</taxon>
        <taxon>Diptera</taxon>
        <taxon>Nematocera</taxon>
        <taxon>Psychodoidea</taxon>
        <taxon>Psychodidae</taxon>
        <taxon>Phlebotomus</taxon>
        <taxon>Larroussius</taxon>
    </lineage>
</organism>
<dbReference type="PANTHER" id="PTHR14938:SF2">
    <property type="entry name" value="HCLS1-ASSOCIATED PROTEIN X-1"/>
    <property type="match status" value="1"/>
</dbReference>
<dbReference type="EMBL" id="GIFK01005390">
    <property type="protein sequence ID" value="NBJ63093.1"/>
    <property type="molecule type" value="Transcribed_RNA"/>
</dbReference>